<protein>
    <submittedName>
        <fullName evidence="10">DNA-binding response OmpR family regulator</fullName>
    </submittedName>
</protein>
<dbReference type="GO" id="GO:0005829">
    <property type="term" value="C:cytosol"/>
    <property type="evidence" value="ECO:0007669"/>
    <property type="project" value="TreeGrafter"/>
</dbReference>
<feature type="domain" description="Response regulatory" evidence="8">
    <location>
        <begin position="35"/>
        <end position="149"/>
    </location>
</feature>
<evidence type="ECO:0000256" key="1">
    <source>
        <dbReference type="ARBA" id="ARBA00022553"/>
    </source>
</evidence>
<dbReference type="SUPFAM" id="SSF52172">
    <property type="entry name" value="CheY-like"/>
    <property type="match status" value="1"/>
</dbReference>
<sequence length="263" mass="28435">MAHTLAHSWESDNSQFQLRRRACLSGRGGAPDRLAVLLVEGDPEIARALVEALTGQPVETHLCAEPARALLAVGRACPDVVVLGPATGLLGAEDFLTLVREVDGELPVVAGAGPGSGDFAARAAELGATAVVPRPYHPRQLLGLLRSFAPRPDRVVLRPLGIDLGRLRVDGAVPRFWLDGQTVQLPPMEFLLLRYLAERAGAVLTRRELIAAVWGEGATARSNTLTVHIMRLRKRLGDDEHDPQWIKAVRGLGYQFTVPPRAE</sequence>
<name>A0A542DF42_AMYCI</name>
<dbReference type="GO" id="GO:0000976">
    <property type="term" value="F:transcription cis-regulatory region binding"/>
    <property type="evidence" value="ECO:0007669"/>
    <property type="project" value="TreeGrafter"/>
</dbReference>
<feature type="DNA-binding region" description="OmpR/PhoB-type" evidence="7">
    <location>
        <begin position="159"/>
        <end position="258"/>
    </location>
</feature>
<evidence type="ECO:0000313" key="11">
    <source>
        <dbReference type="Proteomes" id="UP000320876"/>
    </source>
</evidence>
<dbReference type="Pfam" id="PF00486">
    <property type="entry name" value="Trans_reg_C"/>
    <property type="match status" value="1"/>
</dbReference>
<dbReference type="Gene3D" id="1.10.10.10">
    <property type="entry name" value="Winged helix-like DNA-binding domain superfamily/Winged helix DNA-binding domain"/>
    <property type="match status" value="1"/>
</dbReference>
<comment type="caution">
    <text evidence="6">Lacks conserved residue(s) required for the propagation of feature annotation.</text>
</comment>
<dbReference type="Proteomes" id="UP000320876">
    <property type="component" value="Unassembled WGS sequence"/>
</dbReference>
<dbReference type="SUPFAM" id="SSF46894">
    <property type="entry name" value="C-terminal effector domain of the bipartite response regulators"/>
    <property type="match status" value="1"/>
</dbReference>
<keyword evidence="3" id="KW-0805">Transcription regulation</keyword>
<evidence type="ECO:0000256" key="2">
    <source>
        <dbReference type="ARBA" id="ARBA00023012"/>
    </source>
</evidence>
<evidence type="ECO:0000259" key="9">
    <source>
        <dbReference type="PROSITE" id="PS51755"/>
    </source>
</evidence>
<dbReference type="SMART" id="SM00862">
    <property type="entry name" value="Trans_reg_C"/>
    <property type="match status" value="1"/>
</dbReference>
<keyword evidence="1" id="KW-0597">Phosphoprotein</keyword>
<dbReference type="PROSITE" id="PS50110">
    <property type="entry name" value="RESPONSE_REGULATORY"/>
    <property type="match status" value="1"/>
</dbReference>
<dbReference type="InterPro" id="IPR039420">
    <property type="entry name" value="WalR-like"/>
</dbReference>
<dbReference type="PANTHER" id="PTHR48111:SF1">
    <property type="entry name" value="TWO-COMPONENT RESPONSE REGULATOR ORR33"/>
    <property type="match status" value="1"/>
</dbReference>
<dbReference type="InterPro" id="IPR016032">
    <property type="entry name" value="Sig_transdc_resp-reg_C-effctor"/>
</dbReference>
<organism evidence="10 11">
    <name type="scientific">Amycolatopsis cihanbeyliensis</name>
    <dbReference type="NCBI Taxonomy" id="1128664"/>
    <lineage>
        <taxon>Bacteria</taxon>
        <taxon>Bacillati</taxon>
        <taxon>Actinomycetota</taxon>
        <taxon>Actinomycetes</taxon>
        <taxon>Pseudonocardiales</taxon>
        <taxon>Pseudonocardiaceae</taxon>
        <taxon>Amycolatopsis</taxon>
    </lineage>
</organism>
<dbReference type="GO" id="GO:0000156">
    <property type="term" value="F:phosphorelay response regulator activity"/>
    <property type="evidence" value="ECO:0007669"/>
    <property type="project" value="TreeGrafter"/>
</dbReference>
<dbReference type="CDD" id="cd00383">
    <property type="entry name" value="trans_reg_C"/>
    <property type="match status" value="1"/>
</dbReference>
<dbReference type="RefSeq" id="WP_211357971.1">
    <property type="nucleotide sequence ID" value="NZ_VFML01000001.1"/>
</dbReference>
<gene>
    <name evidence="10" type="ORF">FB471_1391</name>
</gene>
<keyword evidence="11" id="KW-1185">Reference proteome</keyword>
<proteinExistence type="predicted"/>
<dbReference type="InterPro" id="IPR011006">
    <property type="entry name" value="CheY-like_superfamily"/>
</dbReference>
<evidence type="ECO:0000256" key="6">
    <source>
        <dbReference type="PROSITE-ProRule" id="PRU00169"/>
    </source>
</evidence>
<comment type="caution">
    <text evidence="10">The sequence shown here is derived from an EMBL/GenBank/DDBJ whole genome shotgun (WGS) entry which is preliminary data.</text>
</comment>
<evidence type="ECO:0000256" key="5">
    <source>
        <dbReference type="ARBA" id="ARBA00023163"/>
    </source>
</evidence>
<reference evidence="10 11" key="1">
    <citation type="submission" date="2019-06" db="EMBL/GenBank/DDBJ databases">
        <title>Sequencing the genomes of 1000 actinobacteria strains.</title>
        <authorList>
            <person name="Klenk H.-P."/>
        </authorList>
    </citation>
    <scope>NUCLEOTIDE SEQUENCE [LARGE SCALE GENOMIC DNA]</scope>
    <source>
        <strain evidence="10 11">DSM 45679</strain>
    </source>
</reference>
<dbReference type="CDD" id="cd00156">
    <property type="entry name" value="REC"/>
    <property type="match status" value="1"/>
</dbReference>
<dbReference type="GO" id="GO:0006355">
    <property type="term" value="P:regulation of DNA-templated transcription"/>
    <property type="evidence" value="ECO:0007669"/>
    <property type="project" value="InterPro"/>
</dbReference>
<dbReference type="InterPro" id="IPR001789">
    <property type="entry name" value="Sig_transdc_resp-reg_receiver"/>
</dbReference>
<dbReference type="PANTHER" id="PTHR48111">
    <property type="entry name" value="REGULATOR OF RPOS"/>
    <property type="match status" value="1"/>
</dbReference>
<dbReference type="AlphaFoldDB" id="A0A542DF42"/>
<evidence type="ECO:0000313" key="10">
    <source>
        <dbReference type="EMBL" id="TQJ01684.1"/>
    </source>
</evidence>
<evidence type="ECO:0000259" key="8">
    <source>
        <dbReference type="PROSITE" id="PS50110"/>
    </source>
</evidence>
<dbReference type="GO" id="GO:0032993">
    <property type="term" value="C:protein-DNA complex"/>
    <property type="evidence" value="ECO:0007669"/>
    <property type="project" value="TreeGrafter"/>
</dbReference>
<accession>A0A542DF42</accession>
<evidence type="ECO:0000256" key="4">
    <source>
        <dbReference type="ARBA" id="ARBA00023125"/>
    </source>
</evidence>
<dbReference type="InterPro" id="IPR036388">
    <property type="entry name" value="WH-like_DNA-bd_sf"/>
</dbReference>
<keyword evidence="4 7" id="KW-0238">DNA-binding</keyword>
<dbReference type="PROSITE" id="PS51755">
    <property type="entry name" value="OMPR_PHOB"/>
    <property type="match status" value="1"/>
</dbReference>
<keyword evidence="2" id="KW-0902">Two-component regulatory system</keyword>
<dbReference type="InterPro" id="IPR001867">
    <property type="entry name" value="OmpR/PhoB-type_DNA-bd"/>
</dbReference>
<evidence type="ECO:0000256" key="3">
    <source>
        <dbReference type="ARBA" id="ARBA00023015"/>
    </source>
</evidence>
<evidence type="ECO:0000256" key="7">
    <source>
        <dbReference type="PROSITE-ProRule" id="PRU01091"/>
    </source>
</evidence>
<dbReference type="Gene3D" id="3.40.50.2300">
    <property type="match status" value="1"/>
</dbReference>
<dbReference type="EMBL" id="VFML01000001">
    <property type="protein sequence ID" value="TQJ01684.1"/>
    <property type="molecule type" value="Genomic_DNA"/>
</dbReference>
<keyword evidence="5" id="KW-0804">Transcription</keyword>
<feature type="domain" description="OmpR/PhoB-type" evidence="9">
    <location>
        <begin position="159"/>
        <end position="258"/>
    </location>
</feature>